<dbReference type="InterPro" id="IPR035938">
    <property type="entry name" value="Hemerythrin-like_sf"/>
</dbReference>
<dbReference type="AlphaFoldDB" id="A0A5N6BLK4"/>
<keyword evidence="6" id="KW-1185">Reference proteome</keyword>
<dbReference type="Pfam" id="PF01814">
    <property type="entry name" value="Hemerythrin"/>
    <property type="match status" value="1"/>
</dbReference>
<dbReference type="EMBL" id="VDMA02000019">
    <property type="protein sequence ID" value="KAB8180933.1"/>
    <property type="molecule type" value="Genomic_DNA"/>
</dbReference>
<gene>
    <name evidence="5" type="ORF">FH610_030280</name>
</gene>
<evidence type="ECO:0000313" key="6">
    <source>
        <dbReference type="Proteomes" id="UP000313066"/>
    </source>
</evidence>
<organism evidence="5 6">
    <name type="scientific">Microbispora catharanthi</name>
    <dbReference type="NCBI Taxonomy" id="1712871"/>
    <lineage>
        <taxon>Bacteria</taxon>
        <taxon>Bacillati</taxon>
        <taxon>Actinomycetota</taxon>
        <taxon>Actinomycetes</taxon>
        <taxon>Streptosporangiales</taxon>
        <taxon>Streptosporangiaceae</taxon>
        <taxon>Microbispora</taxon>
    </lineage>
</organism>
<feature type="domain" description="Hemerythrin-like" evidence="4">
    <location>
        <begin position="22"/>
        <end position="127"/>
    </location>
</feature>
<keyword evidence="3" id="KW-0408">Iron</keyword>
<dbReference type="Gene3D" id="1.20.120.520">
    <property type="entry name" value="nmb1532 protein domain like"/>
    <property type="match status" value="1"/>
</dbReference>
<reference evidence="5 6" key="1">
    <citation type="submission" date="2019-10" db="EMBL/GenBank/DDBJ databases">
        <title>Nonomuraea sp. nov., isolated from Phyllanthus amarus.</title>
        <authorList>
            <person name="Klykleung N."/>
            <person name="Tanasupawat S."/>
        </authorList>
    </citation>
    <scope>NUCLEOTIDE SEQUENCE [LARGE SCALE GENOMIC DNA]</scope>
    <source>
        <strain evidence="5 6">CR1-09</strain>
    </source>
</reference>
<evidence type="ECO:0000256" key="3">
    <source>
        <dbReference type="ARBA" id="ARBA00023004"/>
    </source>
</evidence>
<evidence type="ECO:0000256" key="2">
    <source>
        <dbReference type="ARBA" id="ARBA00022723"/>
    </source>
</evidence>
<evidence type="ECO:0000256" key="1">
    <source>
        <dbReference type="ARBA" id="ARBA00010587"/>
    </source>
</evidence>
<comment type="similarity">
    <text evidence="1">Belongs to the hemerythrin family.</text>
</comment>
<evidence type="ECO:0000313" key="5">
    <source>
        <dbReference type="EMBL" id="KAB8180933.1"/>
    </source>
</evidence>
<keyword evidence="2" id="KW-0479">Metal-binding</keyword>
<dbReference type="InterPro" id="IPR012312">
    <property type="entry name" value="Hemerythrin-like"/>
</dbReference>
<sequence length="177" mass="19875">MPAYGAYQLGGVSLAISDVFRETFRDEHREVRNLLFALVDAFTAHDVTTARHIVSAIAEATGPHFRYEEESMYPRLVPIFGEEYVRKLVADHDGAIRNVRELAQLTDHGQIDQAQAERGIELTRQILPHVSDCDGLSIMVETLPQDDVLDILAIREAALEKNLDLLTWAGTVRARHT</sequence>
<proteinExistence type="inferred from homology"/>
<evidence type="ECO:0000259" key="4">
    <source>
        <dbReference type="Pfam" id="PF01814"/>
    </source>
</evidence>
<dbReference type="SUPFAM" id="SSF47188">
    <property type="entry name" value="Hemerythrin-like"/>
    <property type="match status" value="1"/>
</dbReference>
<dbReference type="GO" id="GO:0046872">
    <property type="term" value="F:metal ion binding"/>
    <property type="evidence" value="ECO:0007669"/>
    <property type="project" value="UniProtKB-KW"/>
</dbReference>
<comment type="caution">
    <text evidence="5">The sequence shown here is derived from an EMBL/GenBank/DDBJ whole genome shotgun (WGS) entry which is preliminary data.</text>
</comment>
<dbReference type="Proteomes" id="UP000313066">
    <property type="component" value="Unassembled WGS sequence"/>
</dbReference>
<protein>
    <submittedName>
        <fullName evidence="5">Hemerythrin domain-containing protein</fullName>
    </submittedName>
</protein>
<accession>A0A5N6BLK4</accession>
<name>A0A5N6BLK4_9ACTN</name>